<evidence type="ECO:0000256" key="3">
    <source>
        <dbReference type="ARBA" id="ARBA00022448"/>
    </source>
</evidence>
<organism evidence="12 15">
    <name type="scientific">Segatella bryantii</name>
    <name type="common">Prevotella bryantii</name>
    <dbReference type="NCBI Taxonomy" id="77095"/>
    <lineage>
        <taxon>Bacteria</taxon>
        <taxon>Pseudomonadati</taxon>
        <taxon>Bacteroidota</taxon>
        <taxon>Bacteroidia</taxon>
        <taxon>Bacteroidales</taxon>
        <taxon>Prevotellaceae</taxon>
        <taxon>Segatella</taxon>
    </lineage>
</organism>
<evidence type="ECO:0000256" key="9">
    <source>
        <dbReference type="ARBA" id="ARBA00023136"/>
    </source>
</evidence>
<keyword evidence="6 10" id="KW-0812">Transmembrane</keyword>
<dbReference type="InterPro" id="IPR037682">
    <property type="entry name" value="TonB_C"/>
</dbReference>
<evidence type="ECO:0000313" key="15">
    <source>
        <dbReference type="Proteomes" id="UP000887043"/>
    </source>
</evidence>
<dbReference type="AlphaFoldDB" id="A0AA37I335"/>
<dbReference type="InterPro" id="IPR051045">
    <property type="entry name" value="TonB-dependent_transducer"/>
</dbReference>
<evidence type="ECO:0000256" key="2">
    <source>
        <dbReference type="ARBA" id="ARBA00006555"/>
    </source>
</evidence>
<keyword evidence="8 10" id="KW-1133">Transmembrane helix</keyword>
<dbReference type="GO" id="GO:0015031">
    <property type="term" value="P:protein transport"/>
    <property type="evidence" value="ECO:0007669"/>
    <property type="project" value="UniProtKB-KW"/>
</dbReference>
<keyword evidence="9 10" id="KW-0472">Membrane</keyword>
<evidence type="ECO:0000313" key="13">
    <source>
        <dbReference type="EMBL" id="OYP53937.1"/>
    </source>
</evidence>
<keyword evidence="3" id="KW-0813">Transport</keyword>
<name>A0AA37I335_SEGBR</name>
<sequence>MEIKKSNKANLEDERITGFLLGLILVLSVLFVSFEYTTNSSNGSELNEDLLDDISQDLEMMPQDNHDMVSYEPAAAPSKTITTNIKKQEKVEMTPKKLSAISEAILNGVGNSDAAGHGTVEGAVKESDITTALPQTPASLDNPFNFQIVEQLPEFPGGMVEFMKWITKSLKYPPQAKNNKIQGEVVVSFIVDKEGNVSSIKIAKSVNPLLDREVLRVMHAMPKWKPGLMHNKPCMTMMAIPIVFSL</sequence>
<dbReference type="Pfam" id="PF03544">
    <property type="entry name" value="TonB_C"/>
    <property type="match status" value="1"/>
</dbReference>
<comment type="similarity">
    <text evidence="2">Belongs to the TonB family.</text>
</comment>
<evidence type="ECO:0000256" key="7">
    <source>
        <dbReference type="ARBA" id="ARBA00022927"/>
    </source>
</evidence>
<keyword evidence="14" id="KW-1185">Reference proteome</keyword>
<dbReference type="GO" id="GO:0098797">
    <property type="term" value="C:plasma membrane protein complex"/>
    <property type="evidence" value="ECO:0007669"/>
    <property type="project" value="TreeGrafter"/>
</dbReference>
<evidence type="ECO:0000259" key="11">
    <source>
        <dbReference type="PROSITE" id="PS52015"/>
    </source>
</evidence>
<evidence type="ECO:0000256" key="10">
    <source>
        <dbReference type="SAM" id="Phobius"/>
    </source>
</evidence>
<dbReference type="EMBL" id="NPJF01000051">
    <property type="protein sequence ID" value="OYP53937.1"/>
    <property type="molecule type" value="Genomic_DNA"/>
</dbReference>
<reference evidence="12" key="2">
    <citation type="submission" date="2021-08" db="EMBL/GenBank/DDBJ databases">
        <title>Prevotella lacticifex sp. nov., isolated from rumen of cow.</title>
        <authorList>
            <person name="Shinkai T."/>
            <person name="Ikeyama N."/>
            <person name="Kumagai M."/>
            <person name="Ohmori H."/>
            <person name="Sakamoto M."/>
            <person name="Ohkuma M."/>
            <person name="Mitsumori M."/>
        </authorList>
    </citation>
    <scope>NUCLEOTIDE SEQUENCE</scope>
    <source>
        <strain evidence="12">DSM 11371</strain>
    </source>
</reference>
<dbReference type="SUPFAM" id="SSF74653">
    <property type="entry name" value="TolA/TonB C-terminal domain"/>
    <property type="match status" value="1"/>
</dbReference>
<dbReference type="Proteomes" id="UP000887043">
    <property type="component" value="Unassembled WGS sequence"/>
</dbReference>
<dbReference type="GO" id="GO:0031992">
    <property type="term" value="F:energy transducer activity"/>
    <property type="evidence" value="ECO:0007669"/>
    <property type="project" value="TreeGrafter"/>
</dbReference>
<feature type="transmembrane region" description="Helical" evidence="10">
    <location>
        <begin position="16"/>
        <end position="34"/>
    </location>
</feature>
<keyword evidence="4" id="KW-1003">Cell membrane</keyword>
<dbReference type="NCBIfam" id="TIGR01352">
    <property type="entry name" value="tonB_Cterm"/>
    <property type="match status" value="1"/>
</dbReference>
<dbReference type="Proteomes" id="UP000216189">
    <property type="component" value="Unassembled WGS sequence"/>
</dbReference>
<dbReference type="GO" id="GO:0055085">
    <property type="term" value="P:transmembrane transport"/>
    <property type="evidence" value="ECO:0007669"/>
    <property type="project" value="InterPro"/>
</dbReference>
<dbReference type="EMBL" id="BPTR01000001">
    <property type="protein sequence ID" value="GJG28176.1"/>
    <property type="molecule type" value="Genomic_DNA"/>
</dbReference>
<keyword evidence="7" id="KW-0653">Protein transport</keyword>
<dbReference type="RefSeq" id="WP_006282062.1">
    <property type="nucleotide sequence ID" value="NZ_BPTR01000001.1"/>
</dbReference>
<evidence type="ECO:0000256" key="8">
    <source>
        <dbReference type="ARBA" id="ARBA00022989"/>
    </source>
</evidence>
<evidence type="ECO:0000313" key="14">
    <source>
        <dbReference type="Proteomes" id="UP000216189"/>
    </source>
</evidence>
<proteinExistence type="inferred from homology"/>
<comment type="caution">
    <text evidence="12">The sequence shown here is derived from an EMBL/GenBank/DDBJ whole genome shotgun (WGS) entry which is preliminary data.</text>
</comment>
<gene>
    <name evidence="13" type="ORF">CIK91_10510</name>
    <name evidence="12" type="ORF">PRRU23_18760</name>
</gene>
<accession>A0AA37I335</accession>
<dbReference type="InterPro" id="IPR006260">
    <property type="entry name" value="TonB/TolA_C"/>
</dbReference>
<keyword evidence="5" id="KW-0997">Cell inner membrane</keyword>
<evidence type="ECO:0000313" key="12">
    <source>
        <dbReference type="EMBL" id="GJG28176.1"/>
    </source>
</evidence>
<comment type="subcellular location">
    <subcellularLocation>
        <location evidence="1">Cell inner membrane</location>
        <topology evidence="1">Single-pass membrane protein</topology>
        <orientation evidence="1">Periplasmic side</orientation>
    </subcellularLocation>
</comment>
<evidence type="ECO:0000256" key="6">
    <source>
        <dbReference type="ARBA" id="ARBA00022692"/>
    </source>
</evidence>
<evidence type="ECO:0000256" key="5">
    <source>
        <dbReference type="ARBA" id="ARBA00022519"/>
    </source>
</evidence>
<protein>
    <submittedName>
        <fullName evidence="13">Energy transducer TonB</fullName>
    </submittedName>
    <submittedName>
        <fullName evidence="12">Protein TonB</fullName>
    </submittedName>
</protein>
<dbReference type="PANTHER" id="PTHR33446:SF2">
    <property type="entry name" value="PROTEIN TONB"/>
    <property type="match status" value="1"/>
</dbReference>
<dbReference type="Gene3D" id="3.30.1150.10">
    <property type="match status" value="1"/>
</dbReference>
<evidence type="ECO:0000256" key="1">
    <source>
        <dbReference type="ARBA" id="ARBA00004383"/>
    </source>
</evidence>
<feature type="domain" description="TonB C-terminal" evidence="11">
    <location>
        <begin position="157"/>
        <end position="246"/>
    </location>
</feature>
<dbReference type="PANTHER" id="PTHR33446">
    <property type="entry name" value="PROTEIN TONB-RELATED"/>
    <property type="match status" value="1"/>
</dbReference>
<dbReference type="PROSITE" id="PS52015">
    <property type="entry name" value="TONB_CTD"/>
    <property type="match status" value="1"/>
</dbReference>
<evidence type="ECO:0000256" key="4">
    <source>
        <dbReference type="ARBA" id="ARBA00022475"/>
    </source>
</evidence>
<reference evidence="13 14" key="1">
    <citation type="submission" date="2017-08" db="EMBL/GenBank/DDBJ databases">
        <title>Comparative genomics of non-oral Prevotella species.</title>
        <authorList>
            <person name="Accetto T."/>
            <person name="Nograsek B."/>
            <person name="Avgustin G."/>
        </authorList>
    </citation>
    <scope>NUCLEOTIDE SEQUENCE [LARGE SCALE GENOMIC DNA]</scope>
    <source>
        <strain evidence="13 14">TC1-1</strain>
    </source>
</reference>